<dbReference type="InterPro" id="IPR050625">
    <property type="entry name" value="ParA/MinD_ATPase"/>
</dbReference>
<dbReference type="EMBL" id="CADCSZ010000158">
    <property type="protein sequence ID" value="CAA9256476.1"/>
    <property type="molecule type" value="Genomic_DNA"/>
</dbReference>
<dbReference type="GO" id="GO:0005524">
    <property type="term" value="F:ATP binding"/>
    <property type="evidence" value="ECO:0007669"/>
    <property type="project" value="UniProtKB-KW"/>
</dbReference>
<dbReference type="Gene3D" id="3.40.50.300">
    <property type="entry name" value="P-loop containing nucleotide triphosphate hydrolases"/>
    <property type="match status" value="1"/>
</dbReference>
<dbReference type="Pfam" id="PF01656">
    <property type="entry name" value="CbiA"/>
    <property type="match status" value="1"/>
</dbReference>
<evidence type="ECO:0000259" key="3">
    <source>
        <dbReference type="Pfam" id="PF01656"/>
    </source>
</evidence>
<evidence type="ECO:0000256" key="2">
    <source>
        <dbReference type="ARBA" id="ARBA00022840"/>
    </source>
</evidence>
<evidence type="ECO:0000256" key="1">
    <source>
        <dbReference type="ARBA" id="ARBA00022741"/>
    </source>
</evidence>
<dbReference type="PANTHER" id="PTHR43384:SF6">
    <property type="entry name" value="SEPTUM SITE-DETERMINING PROTEIN MIND HOMOLOG, CHLOROPLASTIC"/>
    <property type="match status" value="1"/>
</dbReference>
<keyword evidence="2" id="KW-0067">ATP-binding</keyword>
<name>A0A6J4IQS1_9ACTN</name>
<dbReference type="GO" id="GO:0009898">
    <property type="term" value="C:cytoplasmic side of plasma membrane"/>
    <property type="evidence" value="ECO:0007669"/>
    <property type="project" value="TreeGrafter"/>
</dbReference>
<protein>
    <recommendedName>
        <fullName evidence="3">CobQ/CobB/MinD/ParA nucleotide binding domain-containing protein</fullName>
    </recommendedName>
</protein>
<accession>A0A6J4IQS1</accession>
<dbReference type="GO" id="GO:0051782">
    <property type="term" value="P:negative regulation of cell division"/>
    <property type="evidence" value="ECO:0007669"/>
    <property type="project" value="TreeGrafter"/>
</dbReference>
<dbReference type="SUPFAM" id="SSF52540">
    <property type="entry name" value="P-loop containing nucleoside triphosphate hydrolases"/>
    <property type="match status" value="1"/>
</dbReference>
<feature type="domain" description="CobQ/CobB/MinD/ParA nucleotide binding" evidence="3">
    <location>
        <begin position="10"/>
        <end position="228"/>
    </location>
</feature>
<dbReference type="InterPro" id="IPR002586">
    <property type="entry name" value="CobQ/CobB/MinD/ParA_Nub-bd_dom"/>
</dbReference>
<dbReference type="InterPro" id="IPR027417">
    <property type="entry name" value="P-loop_NTPase"/>
</dbReference>
<dbReference type="GO" id="GO:0016887">
    <property type="term" value="F:ATP hydrolysis activity"/>
    <property type="evidence" value="ECO:0007669"/>
    <property type="project" value="TreeGrafter"/>
</dbReference>
<evidence type="ECO:0000313" key="4">
    <source>
        <dbReference type="EMBL" id="CAA9256476.1"/>
    </source>
</evidence>
<organism evidence="4">
    <name type="scientific">uncultured Acidimicrobiales bacterium</name>
    <dbReference type="NCBI Taxonomy" id="310071"/>
    <lineage>
        <taxon>Bacteria</taxon>
        <taxon>Bacillati</taxon>
        <taxon>Actinomycetota</taxon>
        <taxon>Acidimicrobiia</taxon>
        <taxon>Acidimicrobiales</taxon>
        <taxon>environmental samples</taxon>
    </lineage>
</organism>
<keyword evidence="1" id="KW-0547">Nucleotide-binding</keyword>
<dbReference type="PANTHER" id="PTHR43384">
    <property type="entry name" value="SEPTUM SITE-DETERMINING PROTEIN MIND HOMOLOG, CHLOROPLASTIC-RELATED"/>
    <property type="match status" value="1"/>
</dbReference>
<reference evidence="4" key="1">
    <citation type="submission" date="2020-02" db="EMBL/GenBank/DDBJ databases">
        <authorList>
            <person name="Meier V. D."/>
        </authorList>
    </citation>
    <scope>NUCLEOTIDE SEQUENCE</scope>
    <source>
        <strain evidence="4">AVDCRST_MAG76</strain>
    </source>
</reference>
<sequence length="255" mass="27131">MTLLRVAFVGKGGVGKSAVAGTFARTLARQGAPVLALDSDPMPGLAFSLGIDVTDVGIPDEAVRERVKGEEGPRYRLRDGLSATEAIESYAVEGPDGVRFLQFAKLRGNLGTTIKSQFAFRQILEQLPEDRWALVGDLPGGMRQPFFGWGDYAHTIFIVVEPTVKSMRAGRRLARLALTEKPPAVITVVANKVREDGDVARIERATGLPVVAAVPWDEALADAERAGLAPIDAAPDCPAVQAVNSLVDQVMASTG</sequence>
<dbReference type="GO" id="GO:0005829">
    <property type="term" value="C:cytosol"/>
    <property type="evidence" value="ECO:0007669"/>
    <property type="project" value="TreeGrafter"/>
</dbReference>
<proteinExistence type="predicted"/>
<gene>
    <name evidence="4" type="ORF">AVDCRST_MAG76-2532</name>
</gene>
<dbReference type="AlphaFoldDB" id="A0A6J4IQS1"/>